<dbReference type="Proteomes" id="UP000828048">
    <property type="component" value="Chromosome 11"/>
</dbReference>
<accession>A0ACB7YKE1</accession>
<evidence type="ECO:0000313" key="1">
    <source>
        <dbReference type="EMBL" id="KAH7853847.1"/>
    </source>
</evidence>
<comment type="caution">
    <text evidence="1">The sequence shown here is derived from an EMBL/GenBank/DDBJ whole genome shotgun (WGS) entry which is preliminary data.</text>
</comment>
<evidence type="ECO:0000313" key="2">
    <source>
        <dbReference type="Proteomes" id="UP000828048"/>
    </source>
</evidence>
<dbReference type="EMBL" id="CM037161">
    <property type="protein sequence ID" value="KAH7853847.1"/>
    <property type="molecule type" value="Genomic_DNA"/>
</dbReference>
<keyword evidence="2" id="KW-1185">Reference proteome</keyword>
<protein>
    <submittedName>
        <fullName evidence="1">Uncharacterized protein</fullName>
    </submittedName>
</protein>
<proteinExistence type="predicted"/>
<sequence>MGQQIQQASGHHGPEGLNRSLWPFSELLSLLPQFLCYIFCFFHFDSCWNGPTWILLSKLERERERERDHRRDLEKKTIESNEGPRSKSNHRSSNRTTLGRNPTIEARIEGDIHDQYQDHLLRLFEYGGFPSDANYLFLGDCINSREAKLGKATTFQHF</sequence>
<name>A0ACB7YKE1_9ERIC</name>
<organism evidence="1 2">
    <name type="scientific">Vaccinium darrowii</name>
    <dbReference type="NCBI Taxonomy" id="229202"/>
    <lineage>
        <taxon>Eukaryota</taxon>
        <taxon>Viridiplantae</taxon>
        <taxon>Streptophyta</taxon>
        <taxon>Embryophyta</taxon>
        <taxon>Tracheophyta</taxon>
        <taxon>Spermatophyta</taxon>
        <taxon>Magnoliopsida</taxon>
        <taxon>eudicotyledons</taxon>
        <taxon>Gunneridae</taxon>
        <taxon>Pentapetalae</taxon>
        <taxon>asterids</taxon>
        <taxon>Ericales</taxon>
        <taxon>Ericaceae</taxon>
        <taxon>Vaccinioideae</taxon>
        <taxon>Vaccinieae</taxon>
        <taxon>Vaccinium</taxon>
    </lineage>
</organism>
<reference evidence="1 2" key="1">
    <citation type="journal article" date="2021" name="Hortic Res">
        <title>High-quality reference genome and annotation aids understanding of berry development for evergreen blueberry (Vaccinium darrowii).</title>
        <authorList>
            <person name="Yu J."/>
            <person name="Hulse-Kemp A.M."/>
            <person name="Babiker E."/>
            <person name="Staton M."/>
        </authorList>
    </citation>
    <scope>NUCLEOTIDE SEQUENCE [LARGE SCALE GENOMIC DNA]</scope>
    <source>
        <strain evidence="2">cv. NJ 8807/NJ 8810</strain>
        <tissue evidence="1">Young leaf</tissue>
    </source>
</reference>
<gene>
    <name evidence="1" type="ORF">Vadar_007249</name>
</gene>